<dbReference type="PROSITE" id="PS50082">
    <property type="entry name" value="WD_REPEATS_2"/>
    <property type="match status" value="4"/>
</dbReference>
<dbReference type="SUPFAM" id="SSF50978">
    <property type="entry name" value="WD40 repeat-like"/>
    <property type="match status" value="1"/>
</dbReference>
<feature type="repeat" description="WD" evidence="3">
    <location>
        <begin position="338"/>
        <end position="369"/>
    </location>
</feature>
<evidence type="ECO:0000256" key="3">
    <source>
        <dbReference type="PROSITE-ProRule" id="PRU00221"/>
    </source>
</evidence>
<dbReference type="SUPFAM" id="SSF158230">
    <property type="entry name" value="PRP4-like"/>
    <property type="match status" value="1"/>
</dbReference>
<feature type="repeat" description="WD" evidence="3">
    <location>
        <begin position="297"/>
        <end position="337"/>
    </location>
</feature>
<dbReference type="InterPro" id="IPR020472">
    <property type="entry name" value="WD40_PAC1"/>
</dbReference>
<dbReference type="InterPro" id="IPR001680">
    <property type="entry name" value="WD40_rpt"/>
</dbReference>
<dbReference type="KEGG" id="tva:5464232"/>
<name>A2DLT5_TRIV3</name>
<proteinExistence type="predicted"/>
<dbReference type="CDD" id="cd00200">
    <property type="entry name" value="WD40"/>
    <property type="match status" value="1"/>
</dbReference>
<dbReference type="SMART" id="SM00500">
    <property type="entry name" value="SFM"/>
    <property type="match status" value="1"/>
</dbReference>
<dbReference type="RefSeq" id="XP_001579704.1">
    <property type="nucleotide sequence ID" value="XM_001579654.1"/>
</dbReference>
<organism evidence="5 6">
    <name type="scientific">Trichomonas vaginalis (strain ATCC PRA-98 / G3)</name>
    <dbReference type="NCBI Taxonomy" id="412133"/>
    <lineage>
        <taxon>Eukaryota</taxon>
        <taxon>Metamonada</taxon>
        <taxon>Parabasalia</taxon>
        <taxon>Trichomonadida</taxon>
        <taxon>Trichomonadidae</taxon>
        <taxon>Trichomonas</taxon>
    </lineage>
</organism>
<dbReference type="Pfam" id="PF00400">
    <property type="entry name" value="WD40"/>
    <property type="match status" value="5"/>
</dbReference>
<dbReference type="SMART" id="SM00320">
    <property type="entry name" value="WD40"/>
    <property type="match status" value="7"/>
</dbReference>
<dbReference type="VEuPathDB" id="TrichDB:TVAG_063230"/>
<dbReference type="OMA" id="ARIDIAM"/>
<dbReference type="Gene3D" id="4.10.280.110">
    <property type="entry name" value="Pre-mRNA processing factor 4 domain"/>
    <property type="match status" value="1"/>
</dbReference>
<feature type="repeat" description="WD" evidence="3">
    <location>
        <begin position="255"/>
        <end position="296"/>
    </location>
</feature>
<feature type="domain" description="Pre-mRNA processing factor 4 (PRP4)-like" evidence="4">
    <location>
        <begin position="24"/>
        <end position="72"/>
    </location>
</feature>
<evidence type="ECO:0000256" key="2">
    <source>
        <dbReference type="ARBA" id="ARBA00022737"/>
    </source>
</evidence>
<dbReference type="InterPro" id="IPR014906">
    <property type="entry name" value="PRP4-like"/>
</dbReference>
<dbReference type="GO" id="GO:0000398">
    <property type="term" value="P:mRNA splicing, via spliceosome"/>
    <property type="evidence" value="ECO:0000318"/>
    <property type="project" value="GO_Central"/>
</dbReference>
<keyword evidence="2" id="KW-0677">Repeat</keyword>
<dbReference type="InterPro" id="IPR019775">
    <property type="entry name" value="WD40_repeat_CS"/>
</dbReference>
<feature type="repeat" description="WD" evidence="3">
    <location>
        <begin position="175"/>
        <end position="206"/>
    </location>
</feature>
<dbReference type="InterPro" id="IPR036285">
    <property type="entry name" value="PRP4-like_sf"/>
</dbReference>
<protein>
    <recommendedName>
        <fullName evidence="4">Pre-mRNA processing factor 4 (PRP4)-like domain-containing protein</fullName>
    </recommendedName>
</protein>
<gene>
    <name evidence="5" type="ORF">TVAG_063230</name>
</gene>
<dbReference type="InterPro" id="IPR015943">
    <property type="entry name" value="WD40/YVTN_repeat-like_dom_sf"/>
</dbReference>
<dbReference type="Pfam" id="PF08799">
    <property type="entry name" value="PRP4"/>
    <property type="match status" value="1"/>
</dbReference>
<accession>A2DLT5</accession>
<evidence type="ECO:0000313" key="5">
    <source>
        <dbReference type="EMBL" id="EAY18718.1"/>
    </source>
</evidence>
<dbReference type="STRING" id="5722.A2DLT5"/>
<dbReference type="PRINTS" id="PR00320">
    <property type="entry name" value="GPROTEINBRPT"/>
</dbReference>
<dbReference type="PANTHER" id="PTHR19846">
    <property type="entry name" value="WD40 REPEAT PROTEIN"/>
    <property type="match status" value="1"/>
</dbReference>
<dbReference type="InterPro" id="IPR036322">
    <property type="entry name" value="WD40_repeat_dom_sf"/>
</dbReference>
<dbReference type="PROSITE" id="PS50294">
    <property type="entry name" value="WD_REPEATS_REGION"/>
    <property type="match status" value="1"/>
</dbReference>
<dbReference type="GO" id="GO:0046540">
    <property type="term" value="C:U4/U6 x U5 tri-snRNP complex"/>
    <property type="evidence" value="ECO:0000318"/>
    <property type="project" value="GO_Central"/>
</dbReference>
<dbReference type="SMR" id="A2DLT5"/>
<dbReference type="VEuPathDB" id="TrichDB:TVAGG3_0581600"/>
<dbReference type="eggNOG" id="KOG0272">
    <property type="taxonomic scope" value="Eukaryota"/>
</dbReference>
<evidence type="ECO:0000259" key="4">
    <source>
        <dbReference type="SMART" id="SM00500"/>
    </source>
</evidence>
<dbReference type="PROSITE" id="PS00678">
    <property type="entry name" value="WD_REPEATS_1"/>
    <property type="match status" value="1"/>
</dbReference>
<dbReference type="AlphaFoldDB" id="A2DLT5"/>
<reference evidence="5" key="2">
    <citation type="journal article" date="2007" name="Science">
        <title>Draft genome sequence of the sexually transmitted pathogen Trichomonas vaginalis.</title>
        <authorList>
            <person name="Carlton J.M."/>
            <person name="Hirt R.P."/>
            <person name="Silva J.C."/>
            <person name="Delcher A.L."/>
            <person name="Schatz M."/>
            <person name="Zhao Q."/>
            <person name="Wortman J.R."/>
            <person name="Bidwell S.L."/>
            <person name="Alsmark U.C.M."/>
            <person name="Besteiro S."/>
            <person name="Sicheritz-Ponten T."/>
            <person name="Noel C.J."/>
            <person name="Dacks J.B."/>
            <person name="Foster P.G."/>
            <person name="Simillion C."/>
            <person name="Van de Peer Y."/>
            <person name="Miranda-Saavedra D."/>
            <person name="Barton G.J."/>
            <person name="Westrop G.D."/>
            <person name="Mueller S."/>
            <person name="Dessi D."/>
            <person name="Fiori P.L."/>
            <person name="Ren Q."/>
            <person name="Paulsen I."/>
            <person name="Zhang H."/>
            <person name="Bastida-Corcuera F.D."/>
            <person name="Simoes-Barbosa A."/>
            <person name="Brown M.T."/>
            <person name="Hayes R.D."/>
            <person name="Mukherjee M."/>
            <person name="Okumura C.Y."/>
            <person name="Schneider R."/>
            <person name="Smith A.J."/>
            <person name="Vanacova S."/>
            <person name="Villalvazo M."/>
            <person name="Haas B.J."/>
            <person name="Pertea M."/>
            <person name="Feldblyum T.V."/>
            <person name="Utterback T.R."/>
            <person name="Shu C.L."/>
            <person name="Osoegawa K."/>
            <person name="de Jong P.J."/>
            <person name="Hrdy I."/>
            <person name="Horvathova L."/>
            <person name="Zubacova Z."/>
            <person name="Dolezal P."/>
            <person name="Malik S.B."/>
            <person name="Logsdon J.M. Jr."/>
            <person name="Henze K."/>
            <person name="Gupta A."/>
            <person name="Wang C.C."/>
            <person name="Dunne R.L."/>
            <person name="Upcroft J.A."/>
            <person name="Upcroft P."/>
            <person name="White O."/>
            <person name="Salzberg S.L."/>
            <person name="Tang P."/>
            <person name="Chiu C.-H."/>
            <person name="Lee Y.-S."/>
            <person name="Embley T.M."/>
            <person name="Coombs G.H."/>
            <person name="Mottram J.C."/>
            <person name="Tachezy J."/>
            <person name="Fraser-Liggett C.M."/>
            <person name="Johnson P.J."/>
        </authorList>
    </citation>
    <scope>NUCLEOTIDE SEQUENCE [LARGE SCALE GENOMIC DNA]</scope>
    <source>
        <strain evidence="5">G3</strain>
    </source>
</reference>
<dbReference type="Gene3D" id="2.130.10.10">
    <property type="entry name" value="YVTN repeat-like/Quinoprotein amine dehydrogenase"/>
    <property type="match status" value="1"/>
</dbReference>
<sequence length="415" mass="46760">MTHVGSEYENYLLKKKMSQIPVPTDDADIMKMLRKVGEPICLFGEDPADRRERLKRVLAQGIATDVFDEEEEISFIPKYDTGGNEISEMKKFLISFSIPRAHLRMQAERQIDQERINTTNQLGSNFKDYSVTACDHADTRPLSSLYCRNNMFLIGSRSGNISLWNLSNLSKICDFNGHSNRIIDAKFLTDDIIISSSADKTIRIWKSPNSESCIAMNSEISSMDIHPSQRYIIAGLSDGTFNVIDIERETNIVTMKSNDGSVTAVSSHTDGGLVFCGGNDSVGKLWDLRNCHAIKTMMGHSRQITCSSFDTGFHCITGSYDNTVIVWDLRNLTRSKKIGAHLAPISSVSIYDDLLMTSSVDQTMKIWSLLDFRIYSVLKNHNVPILRAKFIENDPKSLLTVGKDGMWRLFTHPIF</sequence>
<dbReference type="Proteomes" id="UP000001542">
    <property type="component" value="Unassembled WGS sequence"/>
</dbReference>
<dbReference type="GO" id="GO:0017070">
    <property type="term" value="F:U6 snRNA binding"/>
    <property type="evidence" value="ECO:0000318"/>
    <property type="project" value="GO_Central"/>
</dbReference>
<dbReference type="InParanoid" id="A2DLT5"/>
<keyword evidence="6" id="KW-1185">Reference proteome</keyword>
<reference evidence="5" key="1">
    <citation type="submission" date="2006-10" db="EMBL/GenBank/DDBJ databases">
        <authorList>
            <person name="Amadeo P."/>
            <person name="Zhao Q."/>
            <person name="Wortman J."/>
            <person name="Fraser-Liggett C."/>
            <person name="Carlton J."/>
        </authorList>
    </citation>
    <scope>NUCLEOTIDE SEQUENCE</scope>
    <source>
        <strain evidence="5">G3</strain>
    </source>
</reference>
<dbReference type="GO" id="GO:0030621">
    <property type="term" value="F:U4 snRNA binding"/>
    <property type="evidence" value="ECO:0000318"/>
    <property type="project" value="GO_Central"/>
</dbReference>
<dbReference type="EMBL" id="DS113216">
    <property type="protein sequence ID" value="EAY18718.1"/>
    <property type="molecule type" value="Genomic_DNA"/>
</dbReference>
<dbReference type="PANTHER" id="PTHR19846:SF0">
    <property type="entry name" value="PRE-MRNA PROCESSING FACTOR 4"/>
    <property type="match status" value="1"/>
</dbReference>
<evidence type="ECO:0000313" key="6">
    <source>
        <dbReference type="Proteomes" id="UP000001542"/>
    </source>
</evidence>
<keyword evidence="1 3" id="KW-0853">WD repeat</keyword>
<evidence type="ECO:0000256" key="1">
    <source>
        <dbReference type="ARBA" id="ARBA00022574"/>
    </source>
</evidence>
<dbReference type="FunCoup" id="A2DLT5">
    <property type="interactions" value="82"/>
</dbReference>
<dbReference type="OrthoDB" id="540662at2759"/>